<keyword evidence="2" id="KW-0479">Metal-binding</keyword>
<dbReference type="PANTHER" id="PTHR11590">
    <property type="entry name" value="PROTEIN-GLUTAMINE GAMMA-GLUTAMYLTRANSFERASE"/>
    <property type="match status" value="1"/>
</dbReference>
<dbReference type="InterPro" id="IPR001102">
    <property type="entry name" value="Transglutaminase_N"/>
</dbReference>
<accession>A0A8N7UUR6</accession>
<dbReference type="KEGG" id="dre:558353"/>
<dbReference type="Pfam" id="PF00868">
    <property type="entry name" value="Transglut_N"/>
    <property type="match status" value="1"/>
</dbReference>
<dbReference type="InterPro" id="IPR014756">
    <property type="entry name" value="Ig_E-set"/>
</dbReference>
<dbReference type="Gene3D" id="2.60.40.10">
    <property type="entry name" value="Immunoglobulins"/>
    <property type="match status" value="3"/>
</dbReference>
<dbReference type="AGR" id="ZFIN:ZDB-GENE-120307-1"/>
<organism evidence="3 4">
    <name type="scientific">Danio rerio</name>
    <name type="common">Zebrafish</name>
    <name type="synonym">Brachydanio rerio</name>
    <dbReference type="NCBI Taxonomy" id="7955"/>
    <lineage>
        <taxon>Eukaryota</taxon>
        <taxon>Metazoa</taxon>
        <taxon>Chordata</taxon>
        <taxon>Craniata</taxon>
        <taxon>Vertebrata</taxon>
        <taxon>Euteleostomi</taxon>
        <taxon>Actinopterygii</taxon>
        <taxon>Neopterygii</taxon>
        <taxon>Teleostei</taxon>
        <taxon>Ostariophysi</taxon>
        <taxon>Cypriniformes</taxon>
        <taxon>Danionidae</taxon>
        <taxon>Danioninae</taxon>
        <taxon>Danio</taxon>
    </lineage>
</organism>
<dbReference type="InterPro" id="IPR013783">
    <property type="entry name" value="Ig-like_fold"/>
</dbReference>
<protein>
    <submittedName>
        <fullName evidence="4">Coagulation factor XIII A chain</fullName>
    </submittedName>
</protein>
<keyword evidence="2" id="KW-0106">Calcium</keyword>
<evidence type="ECO:0000313" key="3">
    <source>
        <dbReference type="Proteomes" id="UP000000437"/>
    </source>
</evidence>
<name>A0A8N7UUR6_DANRE</name>
<dbReference type="GlyGen" id="A0A8N7UUR6">
    <property type="glycosylation" value="1 site"/>
</dbReference>
<dbReference type="InterPro" id="IPR036238">
    <property type="entry name" value="Transglutaminase_C_sf"/>
</dbReference>
<dbReference type="FunFam" id="3.90.260.10:FF:000004">
    <property type="entry name" value="Protein-glutamine gamma-glutamyltransferase 5"/>
    <property type="match status" value="1"/>
</dbReference>
<dbReference type="Pfam" id="PF01841">
    <property type="entry name" value="Transglut_core"/>
    <property type="match status" value="1"/>
</dbReference>
<comment type="similarity">
    <text evidence="1">Belongs to the transglutaminase superfamily. Transglutaminase family.</text>
</comment>
<dbReference type="ZFIN" id="ZDB-GENE-120307-1">
    <property type="gene designation" value="f13a1a.2"/>
</dbReference>
<dbReference type="SUPFAM" id="SSF49309">
    <property type="entry name" value="Transglutaminase, two C-terminal domains"/>
    <property type="match status" value="2"/>
</dbReference>
<reference evidence="4" key="1">
    <citation type="submission" date="2025-08" db="UniProtKB">
        <authorList>
            <consortium name="RefSeq"/>
        </authorList>
    </citation>
    <scope>IDENTIFICATION</scope>
    <source>
        <strain evidence="4">Tuebingen</strain>
        <tissue evidence="4">Fibroblasts and whole tissue</tissue>
    </source>
</reference>
<evidence type="ECO:0000256" key="1">
    <source>
        <dbReference type="ARBA" id="ARBA00005968"/>
    </source>
</evidence>
<dbReference type="SUPFAM" id="SSF54001">
    <property type="entry name" value="Cysteine proteinases"/>
    <property type="match status" value="1"/>
</dbReference>
<dbReference type="Gene3D" id="3.90.260.10">
    <property type="entry name" value="Transglutaminase-like"/>
    <property type="match status" value="1"/>
</dbReference>
<dbReference type="InterPro" id="IPR008958">
    <property type="entry name" value="Transglutaminase_C"/>
</dbReference>
<dbReference type="Pfam" id="PF00927">
    <property type="entry name" value="Transglut_C"/>
    <property type="match status" value="2"/>
</dbReference>
<dbReference type="GO" id="GO:0007399">
    <property type="term" value="P:nervous system development"/>
    <property type="evidence" value="ECO:0007669"/>
    <property type="project" value="UniProtKB-ARBA"/>
</dbReference>
<evidence type="ECO:0000313" key="4">
    <source>
        <dbReference type="RefSeq" id="XP_686649.6"/>
    </source>
</evidence>
<dbReference type="InterPro" id="IPR050779">
    <property type="entry name" value="Transglutaminase"/>
</dbReference>
<comment type="cofactor">
    <cofactor evidence="2">
        <name>Ca(2+)</name>
        <dbReference type="ChEBI" id="CHEBI:29108"/>
    </cofactor>
    <text evidence="2">Binds 1 Ca(2+) ion per subunit.</text>
</comment>
<dbReference type="SUPFAM" id="SSF81296">
    <property type="entry name" value="E set domains"/>
    <property type="match status" value="1"/>
</dbReference>
<dbReference type="Proteomes" id="UP000000437">
    <property type="component" value="Chromosome 24"/>
</dbReference>
<dbReference type="SMART" id="SM00460">
    <property type="entry name" value="TGc"/>
    <property type="match status" value="1"/>
</dbReference>
<keyword evidence="3" id="KW-1185">Reference proteome</keyword>
<sequence>MNMMSLKNQPAWRWGARAIIDKSNSLESNPPPHEKFPTVSPRGPTDEAIRAASLSVLSIDMRVTENKNVHHTDTYKGSNLIVRRNTEFTIILKLDRAFNEQQHQVELEFLIGSSPDENKGTYIIVSIGKEKQDSSWKSRVVAMHGNSVMVGITPDAKCIIGRFRIFAVVVSVLGKERTQRNPDTDFYVLFNPWNSEDEVYMDKEEDRQEYVMNEVGTIYNGVHNNITTRSWNFGQFEEGVLDACLTVMDAGNVPLLFRGNATEVVRQASALMNSQGDNGVLVGSWSGDYSSGTAPTAWTGSPEILLKYASEGCVPVCFAQCWVFAGTLNTFVRCLGIPGRVVTNYCSAHDNTGNLKTDIVLDEDGRMDKSRTRDSVWNYHCWNEVFMKRLDLPDQYSGWQVVDCTPQETSDGLFRCGPTSVNAIKEGELSYPFDARFVFAELNSDVIYHKSNKYGKTKIIHVDTSYVGKQLVTKKHDSNDYMDITSSYKYSEASLKERQVMQMAERRGVPSRKYLTLPEAGVEIQIQTNTIKIGDDFRLTMNIKNKSSKACTVIATVTGCVVFYTGITGSDFKLENKKASVQASKTEPVTIDIKAVDYTPHLVEQANLLFVVYGIVEETETPLTTMRVINLQLPELTIKMSGSPRVGSDLLVSVEFTNPYNFPLLKVELRLDGPGLIQTKVKHYSQILPGASVNYTVSIVPRAHGKKVLMACLDCSALRQVTNQLEFEVLKKELVTQGTIRFRS</sequence>
<dbReference type="AlphaFoldDB" id="A0A8N7UUR6"/>
<proteinExistence type="inferred from homology"/>
<dbReference type="OrthoDB" id="437511at2759"/>
<dbReference type="GO" id="GO:0072378">
    <property type="term" value="P:blood coagulation, fibrin clot formation"/>
    <property type="evidence" value="ECO:0000318"/>
    <property type="project" value="GO_Central"/>
</dbReference>
<dbReference type="GeneID" id="558353"/>
<dbReference type="RefSeq" id="XP_686649.6">
    <property type="nucleotide sequence ID" value="XM_681557.10"/>
</dbReference>
<dbReference type="GO" id="GO:0003810">
    <property type="term" value="F:protein-glutamine gamma-glutamyltransferase activity"/>
    <property type="evidence" value="ECO:0000318"/>
    <property type="project" value="GO_Central"/>
</dbReference>
<dbReference type="InterPro" id="IPR038765">
    <property type="entry name" value="Papain-like_cys_pep_sf"/>
</dbReference>
<dbReference type="InterPro" id="IPR036985">
    <property type="entry name" value="Transglutaminase-like_sf"/>
</dbReference>
<dbReference type="PANTHER" id="PTHR11590:SF42">
    <property type="entry name" value="COAGULATION FACTOR XIII A CHAIN"/>
    <property type="match status" value="1"/>
</dbReference>
<evidence type="ECO:0000256" key="2">
    <source>
        <dbReference type="PIRSR" id="PIRSR000459-2"/>
    </source>
</evidence>
<dbReference type="InterPro" id="IPR002931">
    <property type="entry name" value="Transglutaminase-like"/>
</dbReference>
<dbReference type="FunFam" id="2.60.40.10:FF:000090">
    <property type="entry name" value="Protein-glutamine gamma-glutamyltransferase 2"/>
    <property type="match status" value="1"/>
</dbReference>
<evidence type="ECO:0000313" key="5">
    <source>
        <dbReference type="ZFIN" id="ZDB-GENE-120307-1"/>
    </source>
</evidence>
<gene>
    <name evidence="4 5" type="primary">f13a1a.2</name>
</gene>
<dbReference type="PIRSF" id="PIRSF000459">
    <property type="entry name" value="TGM_EBP42"/>
    <property type="match status" value="1"/>
</dbReference>
<dbReference type="CTD" id="558353"/>
<dbReference type="GO" id="GO:0046872">
    <property type="term" value="F:metal ion binding"/>
    <property type="evidence" value="ECO:0007669"/>
    <property type="project" value="UniProtKB-KW"/>
</dbReference>
<dbReference type="InterPro" id="IPR023608">
    <property type="entry name" value="Transglutaminase_animal"/>
</dbReference>